<comment type="subcellular location">
    <subcellularLocation>
        <location evidence="1">Endoplasmic reticulum membrane</location>
    </subcellularLocation>
</comment>
<evidence type="ECO:0000256" key="4">
    <source>
        <dbReference type="ARBA" id="ARBA00022692"/>
    </source>
</evidence>
<dbReference type="Gene3D" id="3.40.50.720">
    <property type="entry name" value="NAD(P)-binding Rossmann-like Domain"/>
    <property type="match status" value="1"/>
</dbReference>
<sequence>MLKGKRVIVTGASTGIGEQMAYHLARMGAHVLVTARTEAKLQKVLRKHMHVSMLMVMHTHELFFLYMCSYPCLHLLMYTQSHVH</sequence>
<dbReference type="GeneTree" id="ENSGT00940000160097"/>
<evidence type="ECO:0000256" key="5">
    <source>
        <dbReference type="ARBA" id="ARBA00022824"/>
    </source>
</evidence>
<evidence type="ECO:0000256" key="2">
    <source>
        <dbReference type="ARBA" id="ARBA00006484"/>
    </source>
</evidence>
<evidence type="ECO:0000256" key="1">
    <source>
        <dbReference type="ARBA" id="ARBA00004586"/>
    </source>
</evidence>
<dbReference type="Proteomes" id="UP000694390">
    <property type="component" value="Unassembled WGS sequence"/>
</dbReference>
<evidence type="ECO:0000256" key="8">
    <source>
        <dbReference type="SAM" id="Phobius"/>
    </source>
</evidence>
<dbReference type="SUPFAM" id="SSF51735">
    <property type="entry name" value="NAD(P)-binding Rossmann-fold domains"/>
    <property type="match status" value="1"/>
</dbReference>
<proteinExistence type="inferred from homology"/>
<dbReference type="InterPro" id="IPR036291">
    <property type="entry name" value="NAD(P)-bd_dom_sf"/>
</dbReference>
<evidence type="ECO:0000256" key="3">
    <source>
        <dbReference type="ARBA" id="ARBA00011738"/>
    </source>
</evidence>
<protein>
    <submittedName>
        <fullName evidence="9">Uncharacterized protein</fullName>
    </submittedName>
</protein>
<evidence type="ECO:0000313" key="10">
    <source>
        <dbReference type="Proteomes" id="UP000694390"/>
    </source>
</evidence>
<keyword evidence="7 8" id="KW-0472">Membrane</keyword>
<feature type="transmembrane region" description="Helical" evidence="8">
    <location>
        <begin position="62"/>
        <end position="79"/>
    </location>
</feature>
<dbReference type="GO" id="GO:0005789">
    <property type="term" value="C:endoplasmic reticulum membrane"/>
    <property type="evidence" value="ECO:0007669"/>
    <property type="project" value="UniProtKB-SubCell"/>
</dbReference>
<dbReference type="PANTHER" id="PTHR44279:SF1">
    <property type="entry name" value="11-BETA-HYDROXYSTEROID DEHYDROGENASE 1"/>
    <property type="match status" value="1"/>
</dbReference>
<dbReference type="GO" id="GO:0006706">
    <property type="term" value="P:steroid catabolic process"/>
    <property type="evidence" value="ECO:0007669"/>
    <property type="project" value="TreeGrafter"/>
</dbReference>
<comment type="subunit">
    <text evidence="3">Homodimer.</text>
</comment>
<comment type="similarity">
    <text evidence="2">Belongs to the short-chain dehydrogenases/reductases (SDR) family.</text>
</comment>
<dbReference type="InterPro" id="IPR051253">
    <property type="entry name" value="11-beta-HSD"/>
</dbReference>
<accession>A0A8C4VT64</accession>
<organism evidence="9 10">
    <name type="scientific">Gopherus evgoodei</name>
    <name type="common">Goodes thornscrub tortoise</name>
    <dbReference type="NCBI Taxonomy" id="1825980"/>
    <lineage>
        <taxon>Eukaryota</taxon>
        <taxon>Metazoa</taxon>
        <taxon>Chordata</taxon>
        <taxon>Craniata</taxon>
        <taxon>Vertebrata</taxon>
        <taxon>Euteleostomi</taxon>
        <taxon>Archelosauria</taxon>
        <taxon>Testudinata</taxon>
        <taxon>Testudines</taxon>
        <taxon>Cryptodira</taxon>
        <taxon>Durocryptodira</taxon>
        <taxon>Testudinoidea</taxon>
        <taxon>Testudinidae</taxon>
        <taxon>Gopherus</taxon>
    </lineage>
</organism>
<keyword evidence="5" id="KW-0256">Endoplasmic reticulum</keyword>
<dbReference type="InterPro" id="IPR002347">
    <property type="entry name" value="SDR_fam"/>
</dbReference>
<reference evidence="9" key="1">
    <citation type="submission" date="2025-08" db="UniProtKB">
        <authorList>
            <consortium name="Ensembl"/>
        </authorList>
    </citation>
    <scope>IDENTIFICATION</scope>
</reference>
<dbReference type="OrthoDB" id="1933717at2759"/>
<evidence type="ECO:0000256" key="7">
    <source>
        <dbReference type="ARBA" id="ARBA00023136"/>
    </source>
</evidence>
<name>A0A8C4VT64_9SAUR</name>
<keyword evidence="4 8" id="KW-0812">Transmembrane</keyword>
<dbReference type="Pfam" id="PF00106">
    <property type="entry name" value="adh_short"/>
    <property type="match status" value="1"/>
</dbReference>
<dbReference type="GO" id="GO:0070524">
    <property type="term" value="F:11-beta-hydroxysteroid dehydrogenase (NADP+) activity"/>
    <property type="evidence" value="ECO:0007669"/>
    <property type="project" value="TreeGrafter"/>
</dbReference>
<evidence type="ECO:0000313" key="9">
    <source>
        <dbReference type="Ensembl" id="ENSGEVP00005004758.1"/>
    </source>
</evidence>
<keyword evidence="6 8" id="KW-1133">Transmembrane helix</keyword>
<keyword evidence="10" id="KW-1185">Reference proteome</keyword>
<dbReference type="PANTHER" id="PTHR44279">
    <property type="entry name" value="HYDROXYSTEROID (11-BETA) DEHYDROGENASE 1-LIKE B-RELATED"/>
    <property type="match status" value="1"/>
</dbReference>
<reference evidence="9" key="2">
    <citation type="submission" date="2025-09" db="UniProtKB">
        <authorList>
            <consortium name="Ensembl"/>
        </authorList>
    </citation>
    <scope>IDENTIFICATION</scope>
</reference>
<evidence type="ECO:0000256" key="6">
    <source>
        <dbReference type="ARBA" id="ARBA00022989"/>
    </source>
</evidence>
<dbReference type="Ensembl" id="ENSGEVT00005004959.1">
    <property type="protein sequence ID" value="ENSGEVP00005004758.1"/>
    <property type="gene ID" value="ENSGEVG00005003409.1"/>
</dbReference>
<dbReference type="GO" id="GO:0005496">
    <property type="term" value="F:steroid binding"/>
    <property type="evidence" value="ECO:0007669"/>
    <property type="project" value="TreeGrafter"/>
</dbReference>
<dbReference type="AlphaFoldDB" id="A0A8C4VT64"/>